<dbReference type="GO" id="GO:0043190">
    <property type="term" value="C:ATP-binding cassette (ABC) transporter complex"/>
    <property type="evidence" value="ECO:0007669"/>
    <property type="project" value="InterPro"/>
</dbReference>
<dbReference type="PANTHER" id="PTHR30614">
    <property type="entry name" value="MEMBRANE COMPONENT OF AMINO ACID ABC TRANSPORTER"/>
    <property type="match status" value="1"/>
</dbReference>
<dbReference type="PANTHER" id="PTHR30614:SF47">
    <property type="entry name" value="ABC TRANSPORTER PERMEASE"/>
    <property type="match status" value="1"/>
</dbReference>
<dbReference type="CDD" id="cd06261">
    <property type="entry name" value="TM_PBP2"/>
    <property type="match status" value="1"/>
</dbReference>
<evidence type="ECO:0000256" key="2">
    <source>
        <dbReference type="ARBA" id="ARBA00010072"/>
    </source>
</evidence>
<name>A0A5C0B3L4_9BURK</name>
<dbReference type="InterPro" id="IPR043429">
    <property type="entry name" value="ArtM/GltK/GlnP/TcyL/YhdX-like"/>
</dbReference>
<evidence type="ECO:0000259" key="9">
    <source>
        <dbReference type="PROSITE" id="PS50928"/>
    </source>
</evidence>
<feature type="domain" description="ABC transmembrane type-1" evidence="9">
    <location>
        <begin position="23"/>
        <end position="220"/>
    </location>
</feature>
<comment type="similarity">
    <text evidence="2">Belongs to the binding-protein-dependent transport system permease family. HisMQ subfamily.</text>
</comment>
<dbReference type="Pfam" id="PF00528">
    <property type="entry name" value="BPD_transp_1"/>
    <property type="match status" value="1"/>
</dbReference>
<accession>A0A5C0B3L4</accession>
<comment type="subcellular location">
    <subcellularLocation>
        <location evidence="1">Cell inner membrane</location>
        <topology evidence="1">Multi-pass membrane protein</topology>
    </subcellularLocation>
    <subcellularLocation>
        <location evidence="8">Cell membrane</location>
        <topology evidence="8">Multi-pass membrane protein</topology>
    </subcellularLocation>
</comment>
<evidence type="ECO:0000256" key="3">
    <source>
        <dbReference type="ARBA" id="ARBA00022448"/>
    </source>
</evidence>
<keyword evidence="7 8" id="KW-0472">Membrane</keyword>
<organism evidence="10 11">
    <name type="scientific">Pigmentiphaga aceris</name>
    <dbReference type="NCBI Taxonomy" id="1940612"/>
    <lineage>
        <taxon>Bacteria</taxon>
        <taxon>Pseudomonadati</taxon>
        <taxon>Pseudomonadota</taxon>
        <taxon>Betaproteobacteria</taxon>
        <taxon>Burkholderiales</taxon>
        <taxon>Alcaligenaceae</taxon>
        <taxon>Pigmentiphaga</taxon>
    </lineage>
</organism>
<dbReference type="OrthoDB" id="6534575at2"/>
<gene>
    <name evidence="10" type="ORF">FXN63_23755</name>
</gene>
<keyword evidence="3 8" id="KW-0813">Transport</keyword>
<feature type="transmembrane region" description="Helical" evidence="8">
    <location>
        <begin position="92"/>
        <end position="116"/>
    </location>
</feature>
<protein>
    <submittedName>
        <fullName evidence="10">Amino acid ABC transporter permease</fullName>
    </submittedName>
</protein>
<evidence type="ECO:0000256" key="4">
    <source>
        <dbReference type="ARBA" id="ARBA00022475"/>
    </source>
</evidence>
<dbReference type="InterPro" id="IPR000515">
    <property type="entry name" value="MetI-like"/>
</dbReference>
<feature type="transmembrane region" description="Helical" evidence="8">
    <location>
        <begin position="68"/>
        <end position="86"/>
    </location>
</feature>
<feature type="transmembrane region" description="Helical" evidence="8">
    <location>
        <begin position="20"/>
        <end position="47"/>
    </location>
</feature>
<evidence type="ECO:0000313" key="11">
    <source>
        <dbReference type="Proteomes" id="UP000325161"/>
    </source>
</evidence>
<dbReference type="RefSeq" id="WP_148817985.1">
    <property type="nucleotide sequence ID" value="NZ_CP043046.1"/>
</dbReference>
<evidence type="ECO:0000313" key="10">
    <source>
        <dbReference type="EMBL" id="QEI08514.1"/>
    </source>
</evidence>
<evidence type="ECO:0000256" key="1">
    <source>
        <dbReference type="ARBA" id="ARBA00004429"/>
    </source>
</evidence>
<evidence type="ECO:0000256" key="7">
    <source>
        <dbReference type="ARBA" id="ARBA00023136"/>
    </source>
</evidence>
<dbReference type="AlphaFoldDB" id="A0A5C0B3L4"/>
<dbReference type="GO" id="GO:0022857">
    <property type="term" value="F:transmembrane transporter activity"/>
    <property type="evidence" value="ECO:0007669"/>
    <property type="project" value="InterPro"/>
</dbReference>
<reference evidence="10 11" key="1">
    <citation type="submission" date="2019-08" db="EMBL/GenBank/DDBJ databases">
        <title>Amphibian skin-associated Pigmentiphaga: genome sequence and occurrence across geography and hosts.</title>
        <authorList>
            <person name="Bletz M.C."/>
            <person name="Bunk B."/>
            <person name="Sproeer C."/>
            <person name="Biwer P."/>
            <person name="Reiter S."/>
            <person name="Rabemananjara F.C.E."/>
            <person name="Schulz S."/>
            <person name="Overmann J."/>
            <person name="Vences M."/>
        </authorList>
    </citation>
    <scope>NUCLEOTIDE SEQUENCE [LARGE SCALE GENOMIC DNA]</scope>
    <source>
        <strain evidence="10 11">Mada1488</strain>
    </source>
</reference>
<dbReference type="NCBIfam" id="TIGR01726">
    <property type="entry name" value="HEQRo_perm_3TM"/>
    <property type="match status" value="1"/>
</dbReference>
<dbReference type="Gene3D" id="1.10.3720.10">
    <property type="entry name" value="MetI-like"/>
    <property type="match status" value="1"/>
</dbReference>
<dbReference type="InterPro" id="IPR035906">
    <property type="entry name" value="MetI-like_sf"/>
</dbReference>
<sequence length="232" mass="25695">MKLDLDFSVLARGDYPQWIVQGVITMLELTALAWLLAAVLGTVLALLRMTDSRLCKMAVAAYVEYHQNVPMLVQIFLWYFGIPSLLPESVQMWANAVGGEFMFAVIAVGLCMAAYLSEDLRGGLRAIPRAQYEASRALGLSYLNAARLVILPQAARIALPTMVNHTVLIFKNTSLAMAIGVAELTYVTREIESQSFRTIEVYLLSTVIYLAVSLLIMAGGAALEQRYRIRTR</sequence>
<dbReference type="PROSITE" id="PS50928">
    <property type="entry name" value="ABC_TM1"/>
    <property type="match status" value="1"/>
</dbReference>
<evidence type="ECO:0000256" key="5">
    <source>
        <dbReference type="ARBA" id="ARBA00022692"/>
    </source>
</evidence>
<proteinExistence type="inferred from homology"/>
<dbReference type="GO" id="GO:0006865">
    <property type="term" value="P:amino acid transport"/>
    <property type="evidence" value="ECO:0007669"/>
    <property type="project" value="TreeGrafter"/>
</dbReference>
<dbReference type="Proteomes" id="UP000325161">
    <property type="component" value="Chromosome"/>
</dbReference>
<dbReference type="KEGG" id="pacr:FXN63_23755"/>
<evidence type="ECO:0000256" key="6">
    <source>
        <dbReference type="ARBA" id="ARBA00022989"/>
    </source>
</evidence>
<evidence type="ECO:0000256" key="8">
    <source>
        <dbReference type="RuleBase" id="RU363032"/>
    </source>
</evidence>
<keyword evidence="11" id="KW-1185">Reference proteome</keyword>
<keyword evidence="5 8" id="KW-0812">Transmembrane</keyword>
<dbReference type="InterPro" id="IPR010065">
    <property type="entry name" value="AA_ABC_transptr_permease_3TM"/>
</dbReference>
<dbReference type="SUPFAM" id="SSF161098">
    <property type="entry name" value="MetI-like"/>
    <property type="match status" value="1"/>
</dbReference>
<dbReference type="EMBL" id="CP043046">
    <property type="protein sequence ID" value="QEI08514.1"/>
    <property type="molecule type" value="Genomic_DNA"/>
</dbReference>
<feature type="transmembrane region" description="Helical" evidence="8">
    <location>
        <begin position="201"/>
        <end position="223"/>
    </location>
</feature>
<keyword evidence="4" id="KW-1003">Cell membrane</keyword>
<keyword evidence="6 8" id="KW-1133">Transmembrane helix</keyword>